<name>A0A5E4BMN1_MARMO</name>
<keyword evidence="3" id="KW-1185">Reference proteome</keyword>
<evidence type="ECO:0000256" key="1">
    <source>
        <dbReference type="SAM" id="MobiDB-lite"/>
    </source>
</evidence>
<sequence>IPELVDPAESVAQILQSDLSSRTPLAQPPGASPALVMGYRACRWVKQSLRQELSLSGGCLVTLMENELWQTIPQKPLPQLAGSSESPSAMGWGGEAAPRRAVTEAPMHA</sequence>
<feature type="non-terminal residue" evidence="2">
    <location>
        <position position="1"/>
    </location>
</feature>
<gene>
    <name evidence="2" type="ORF">MONAX_5E041397</name>
</gene>
<evidence type="ECO:0000313" key="2">
    <source>
        <dbReference type="EMBL" id="VTJ69912.1"/>
    </source>
</evidence>
<accession>A0A5E4BMN1</accession>
<reference evidence="2" key="1">
    <citation type="submission" date="2019-04" db="EMBL/GenBank/DDBJ databases">
        <authorList>
            <person name="Alioto T."/>
            <person name="Alioto T."/>
        </authorList>
    </citation>
    <scope>NUCLEOTIDE SEQUENCE [LARGE SCALE GENOMIC DNA]</scope>
</reference>
<dbReference type="EMBL" id="CABDUW010000483">
    <property type="protein sequence ID" value="VTJ69912.1"/>
    <property type="molecule type" value="Genomic_DNA"/>
</dbReference>
<protein>
    <submittedName>
        <fullName evidence="2">Uncharacterized protein</fullName>
    </submittedName>
</protein>
<evidence type="ECO:0000313" key="3">
    <source>
        <dbReference type="Proteomes" id="UP000335636"/>
    </source>
</evidence>
<dbReference type="AlphaFoldDB" id="A0A5E4BMN1"/>
<proteinExistence type="predicted"/>
<feature type="non-terminal residue" evidence="2">
    <location>
        <position position="109"/>
    </location>
</feature>
<comment type="caution">
    <text evidence="2">The sequence shown here is derived from an EMBL/GenBank/DDBJ whole genome shotgun (WGS) entry which is preliminary data.</text>
</comment>
<dbReference type="Proteomes" id="UP000335636">
    <property type="component" value="Unassembled WGS sequence"/>
</dbReference>
<feature type="region of interest" description="Disordered" evidence="1">
    <location>
        <begin position="77"/>
        <end position="109"/>
    </location>
</feature>
<organism evidence="2 3">
    <name type="scientific">Marmota monax</name>
    <name type="common">Woodchuck</name>
    <dbReference type="NCBI Taxonomy" id="9995"/>
    <lineage>
        <taxon>Eukaryota</taxon>
        <taxon>Metazoa</taxon>
        <taxon>Chordata</taxon>
        <taxon>Craniata</taxon>
        <taxon>Vertebrata</taxon>
        <taxon>Euteleostomi</taxon>
        <taxon>Mammalia</taxon>
        <taxon>Eutheria</taxon>
        <taxon>Euarchontoglires</taxon>
        <taxon>Glires</taxon>
        <taxon>Rodentia</taxon>
        <taxon>Sciuromorpha</taxon>
        <taxon>Sciuridae</taxon>
        <taxon>Xerinae</taxon>
        <taxon>Marmotini</taxon>
        <taxon>Marmota</taxon>
    </lineage>
</organism>